<evidence type="ECO:0000259" key="4">
    <source>
        <dbReference type="SMART" id="SM00922"/>
    </source>
</evidence>
<dbReference type="GO" id="GO:0016836">
    <property type="term" value="F:hydro-lyase activity"/>
    <property type="evidence" value="ECO:0007669"/>
    <property type="project" value="TreeGrafter"/>
</dbReference>
<dbReference type="InterPro" id="IPR046945">
    <property type="entry name" value="RHMD-like"/>
</dbReference>
<dbReference type="Pfam" id="PF02746">
    <property type="entry name" value="MR_MLE_N"/>
    <property type="match status" value="1"/>
</dbReference>
<dbReference type="Pfam" id="PF13378">
    <property type="entry name" value="MR_MLE_C"/>
    <property type="match status" value="1"/>
</dbReference>
<dbReference type="InterPro" id="IPR029017">
    <property type="entry name" value="Enolase-like_N"/>
</dbReference>
<keyword evidence="3" id="KW-0460">Magnesium</keyword>
<dbReference type="SUPFAM" id="SSF51604">
    <property type="entry name" value="Enolase C-terminal domain-like"/>
    <property type="match status" value="1"/>
</dbReference>
<dbReference type="EMBL" id="FOLY01000008">
    <property type="protein sequence ID" value="SFC88360.1"/>
    <property type="molecule type" value="Genomic_DNA"/>
</dbReference>
<dbReference type="InterPro" id="IPR013341">
    <property type="entry name" value="Mandelate_racemase_N_dom"/>
</dbReference>
<dbReference type="GO" id="GO:0016853">
    <property type="term" value="F:isomerase activity"/>
    <property type="evidence" value="ECO:0007669"/>
    <property type="project" value="UniProtKB-KW"/>
</dbReference>
<organism evidence="5 6">
    <name type="scientific">Kushneria avicenniae</name>
    <dbReference type="NCBI Taxonomy" id="402385"/>
    <lineage>
        <taxon>Bacteria</taxon>
        <taxon>Pseudomonadati</taxon>
        <taxon>Pseudomonadota</taxon>
        <taxon>Gammaproteobacteria</taxon>
        <taxon>Oceanospirillales</taxon>
        <taxon>Halomonadaceae</taxon>
        <taxon>Kushneria</taxon>
    </lineage>
</organism>
<protein>
    <submittedName>
        <fullName evidence="5">D-galactarolactone cycloisomerase</fullName>
    </submittedName>
</protein>
<dbReference type="GO" id="GO:0000287">
    <property type="term" value="F:magnesium ion binding"/>
    <property type="evidence" value="ECO:0007669"/>
    <property type="project" value="TreeGrafter"/>
</dbReference>
<dbReference type="Proteomes" id="UP000199046">
    <property type="component" value="Unassembled WGS sequence"/>
</dbReference>
<dbReference type="PANTHER" id="PTHR13794:SF58">
    <property type="entry name" value="MITOCHONDRIAL ENOLASE SUPERFAMILY MEMBER 1"/>
    <property type="match status" value="1"/>
</dbReference>
<dbReference type="InterPro" id="IPR013342">
    <property type="entry name" value="Mandelate_racemase_C"/>
</dbReference>
<keyword evidence="5" id="KW-0413">Isomerase</keyword>
<evidence type="ECO:0000256" key="1">
    <source>
        <dbReference type="ARBA" id="ARBA00001946"/>
    </source>
</evidence>
<gene>
    <name evidence="5" type="ORF">SAMN05421848_3130</name>
</gene>
<dbReference type="CDD" id="cd03316">
    <property type="entry name" value="MR_like"/>
    <property type="match status" value="1"/>
</dbReference>
<dbReference type="Gene3D" id="3.20.20.120">
    <property type="entry name" value="Enolase-like C-terminal domain"/>
    <property type="match status" value="1"/>
</dbReference>
<dbReference type="RefSeq" id="WP_090135936.1">
    <property type="nucleotide sequence ID" value="NZ_FOLY01000008.1"/>
</dbReference>
<dbReference type="InterPro" id="IPR029065">
    <property type="entry name" value="Enolase_C-like"/>
</dbReference>
<dbReference type="OrthoDB" id="9782675at2"/>
<keyword evidence="2" id="KW-0479">Metal-binding</keyword>
<evidence type="ECO:0000256" key="2">
    <source>
        <dbReference type="ARBA" id="ARBA00022723"/>
    </source>
</evidence>
<dbReference type="PANTHER" id="PTHR13794">
    <property type="entry name" value="ENOLASE SUPERFAMILY, MANDELATE RACEMASE"/>
    <property type="match status" value="1"/>
</dbReference>
<dbReference type="SFLD" id="SFLDS00001">
    <property type="entry name" value="Enolase"/>
    <property type="match status" value="1"/>
</dbReference>
<evidence type="ECO:0000313" key="6">
    <source>
        <dbReference type="Proteomes" id="UP000199046"/>
    </source>
</evidence>
<name>A0A1I1N3I5_9GAMM</name>
<accession>A0A1I1N3I5</accession>
<evidence type="ECO:0000313" key="5">
    <source>
        <dbReference type="EMBL" id="SFC88360.1"/>
    </source>
</evidence>
<dbReference type="SFLD" id="SFLDG00179">
    <property type="entry name" value="mandelate_racemase"/>
    <property type="match status" value="1"/>
</dbReference>
<dbReference type="AlphaFoldDB" id="A0A1I1N3I5"/>
<sequence>MTRVTDLKTHVLAAPLAEPFAFSQGWVHQRTAMLVEITTDDGLTGWGECVNHGLQPPQVAQAMVEHALKPLVIGRSIFDREVLWEAMYNHTRPYGQQGVALFGIAAIDVALWDLAGKALGQPVHRLMGGAFRGRIRPYATGFYRRQDGVYPDEVVEEALRHQSNGYRAMKIKTGFGIEADIRDMRAVREAVGDDIALMMDANCAYSVPAARRILMELEETRVHLFEEPLSPENRHGYRELKGLSTTWIAAGENEYTRFGYRDWISDGALDVIQPDIGAAGGLTECRRIASLAQAWHVPVMPHVWGTGIGLAAAVQLIATLAPQPLSLTPDDPMLEYDQSAHPFRQELIGGEFGLDAEGLVAVPEGPGLGIEIDRSVIDRYRIA</sequence>
<reference evidence="6" key="1">
    <citation type="submission" date="2016-10" db="EMBL/GenBank/DDBJ databases">
        <authorList>
            <person name="Varghese N."/>
            <person name="Submissions S."/>
        </authorList>
    </citation>
    <scope>NUCLEOTIDE SEQUENCE [LARGE SCALE GENOMIC DNA]</scope>
    <source>
        <strain evidence="6">DSM 23439</strain>
    </source>
</reference>
<dbReference type="GO" id="GO:0016052">
    <property type="term" value="P:carbohydrate catabolic process"/>
    <property type="evidence" value="ECO:0007669"/>
    <property type="project" value="TreeGrafter"/>
</dbReference>
<evidence type="ECO:0000256" key="3">
    <source>
        <dbReference type="ARBA" id="ARBA00022842"/>
    </source>
</evidence>
<proteinExistence type="predicted"/>
<dbReference type="InterPro" id="IPR036849">
    <property type="entry name" value="Enolase-like_C_sf"/>
</dbReference>
<dbReference type="STRING" id="402385.SAMN05421848_3130"/>
<dbReference type="SUPFAM" id="SSF54826">
    <property type="entry name" value="Enolase N-terminal domain-like"/>
    <property type="match status" value="1"/>
</dbReference>
<feature type="domain" description="Mandelate racemase/muconate lactonizing enzyme C-terminal" evidence="4">
    <location>
        <begin position="151"/>
        <end position="247"/>
    </location>
</feature>
<dbReference type="Gene3D" id="3.30.390.10">
    <property type="entry name" value="Enolase-like, N-terminal domain"/>
    <property type="match status" value="1"/>
</dbReference>
<comment type="cofactor">
    <cofactor evidence="1">
        <name>Mg(2+)</name>
        <dbReference type="ChEBI" id="CHEBI:18420"/>
    </cofactor>
</comment>
<dbReference type="SMART" id="SM00922">
    <property type="entry name" value="MR_MLE"/>
    <property type="match status" value="1"/>
</dbReference>
<keyword evidence="6" id="KW-1185">Reference proteome</keyword>